<accession>A0AAU7UF83</accession>
<evidence type="ECO:0000313" key="1">
    <source>
        <dbReference type="EMBL" id="XBV87081.1"/>
    </source>
</evidence>
<dbReference type="KEGG" id="dsc:ABOD76_12490"/>
<dbReference type="RefSeq" id="WP_350245191.1">
    <property type="nucleotide sequence ID" value="NZ_CP158299.1"/>
</dbReference>
<gene>
    <name evidence="1" type="ORF">ABOD76_12490</name>
</gene>
<name>A0AAU7UF83_9DEIO</name>
<dbReference type="EMBL" id="CP158299">
    <property type="protein sequence ID" value="XBV87081.1"/>
    <property type="molecule type" value="Genomic_DNA"/>
</dbReference>
<proteinExistence type="predicted"/>
<sequence>MKVRWTGRGVRVRLDDLEVDMLLRRQPLELRLGWAGGGWSVRLDPLQDGGVHAHGGALTVGLAAQLEDLLNPLNEGVSVPGAVEVRIEKDFGPQHLA</sequence>
<reference evidence="1" key="1">
    <citation type="submission" date="2024-06" db="EMBL/GenBank/DDBJ databases">
        <title>Draft Genome Sequence of Deinococcus sonorensis Type Strain KR-87, a Biofilm Producing Representative of the Genus Deinococcus.</title>
        <authorList>
            <person name="Boren L.S."/>
            <person name="Grosso R.A."/>
            <person name="Hugenberg-Cox A.N."/>
            <person name="Hill J.T.E."/>
            <person name="Albert C.M."/>
            <person name="Tuohy J.M."/>
        </authorList>
    </citation>
    <scope>NUCLEOTIDE SEQUENCE</scope>
    <source>
        <strain evidence="1">KR-87</strain>
    </source>
</reference>
<protein>
    <submittedName>
        <fullName evidence="1">Uncharacterized protein</fullName>
    </submittedName>
</protein>
<dbReference type="AlphaFoldDB" id="A0AAU7UF83"/>
<organism evidence="1">
    <name type="scientific">Deinococcus sonorensis KR-87</name>
    <dbReference type="NCBI Taxonomy" id="694439"/>
    <lineage>
        <taxon>Bacteria</taxon>
        <taxon>Thermotogati</taxon>
        <taxon>Deinococcota</taxon>
        <taxon>Deinococci</taxon>
        <taxon>Deinococcales</taxon>
        <taxon>Deinococcaceae</taxon>
        <taxon>Deinococcus</taxon>
    </lineage>
</organism>